<dbReference type="SUPFAM" id="SSF54364">
    <property type="entry name" value="Translation initiation factor IF3, N-terminal domain"/>
    <property type="match status" value="1"/>
</dbReference>
<comment type="similarity">
    <text evidence="1">Belongs to the IF-3 family.</text>
</comment>
<evidence type="ECO:0000256" key="2">
    <source>
        <dbReference type="ARBA" id="ARBA00022540"/>
    </source>
</evidence>
<keyword evidence="3" id="KW-0648">Protein biosynthesis</keyword>
<feature type="domain" description="Translation initiation factor 3 N-terminal" evidence="4">
    <location>
        <begin position="64"/>
        <end position="133"/>
    </location>
</feature>
<protein>
    <recommendedName>
        <fullName evidence="4">Translation initiation factor 3 N-terminal domain-containing protein</fullName>
    </recommendedName>
</protein>
<dbReference type="Pfam" id="PF05198">
    <property type="entry name" value="IF3_N"/>
    <property type="match status" value="1"/>
</dbReference>
<dbReference type="InterPro" id="IPR036787">
    <property type="entry name" value="T_IF-3_N_sf"/>
</dbReference>
<reference evidence="5 6" key="1">
    <citation type="submission" date="2024-07" db="EMBL/GenBank/DDBJ databases">
        <title>Section-level genome sequencing and comparative genomics of Aspergillus sections Usti and Cavernicolus.</title>
        <authorList>
            <consortium name="Lawrence Berkeley National Laboratory"/>
            <person name="Nybo J.L."/>
            <person name="Vesth T.C."/>
            <person name="Theobald S."/>
            <person name="Frisvad J.C."/>
            <person name="Larsen T.O."/>
            <person name="Kjaerboelling I."/>
            <person name="Rothschild-Mancinelli K."/>
            <person name="Lyhne E.K."/>
            <person name="Kogle M.E."/>
            <person name="Barry K."/>
            <person name="Clum A."/>
            <person name="Na H."/>
            <person name="Ledsgaard L."/>
            <person name="Lin J."/>
            <person name="Lipzen A."/>
            <person name="Kuo A."/>
            <person name="Riley R."/>
            <person name="Mondo S."/>
            <person name="LaButti K."/>
            <person name="Haridas S."/>
            <person name="Pangalinan J."/>
            <person name="Salamov A.A."/>
            <person name="Simmons B.A."/>
            <person name="Magnuson J.K."/>
            <person name="Chen J."/>
            <person name="Drula E."/>
            <person name="Henrissat B."/>
            <person name="Wiebenga A."/>
            <person name="Lubbers R.J."/>
            <person name="Gomes A.C."/>
            <person name="Makela M.R."/>
            <person name="Stajich J."/>
            <person name="Grigoriev I.V."/>
            <person name="Mortensen U.H."/>
            <person name="De vries R.P."/>
            <person name="Baker S.E."/>
            <person name="Andersen M.R."/>
        </authorList>
    </citation>
    <scope>NUCLEOTIDE SEQUENCE [LARGE SCALE GENOMIC DNA]</scope>
    <source>
        <strain evidence="5 6">CBS 600.67</strain>
    </source>
</reference>
<comment type="caution">
    <text evidence="5">The sequence shown here is derived from an EMBL/GenBank/DDBJ whole genome shotgun (WGS) entry which is preliminary data.</text>
</comment>
<dbReference type="InterPro" id="IPR019814">
    <property type="entry name" value="Translation_initiation_fac_3_N"/>
</dbReference>
<accession>A0ABR4INT3</accession>
<dbReference type="Gene3D" id="3.10.20.80">
    <property type="entry name" value="Translation initiation factor 3 (IF-3), N-terminal domain"/>
    <property type="match status" value="1"/>
</dbReference>
<keyword evidence="2" id="KW-0396">Initiation factor</keyword>
<dbReference type="SUPFAM" id="SSF55200">
    <property type="entry name" value="Translation initiation factor IF3, C-terminal domain"/>
    <property type="match status" value="1"/>
</dbReference>
<dbReference type="InterPro" id="IPR036788">
    <property type="entry name" value="T_IF-3_C_sf"/>
</dbReference>
<evidence type="ECO:0000256" key="1">
    <source>
        <dbReference type="ARBA" id="ARBA00005439"/>
    </source>
</evidence>
<dbReference type="InterPro" id="IPR001288">
    <property type="entry name" value="Translation_initiation_fac_3"/>
</dbReference>
<sequence length="232" mass="26332">MKHIRGLLSTTQALRQIFLGPQAIPRAQCFRYSPTQTSSQLRLLHSHRRSIPSPTPAVKPEQLVNEAIAAEYVQVVDENNKLGPPEKLRHVLRFLNRSEDFLLQVSPGSPERPPVCKIINHAAFREQERAQATQAKVARAKIALKQIELNWAIDPHDLSHRLRKLTDFLEKGRKVEIVLVRKKRKRAPTVEEIKNVMTTVLQVTKDANATQIKPMEGEPGKHVVLVVQKKDA</sequence>
<evidence type="ECO:0000259" key="4">
    <source>
        <dbReference type="Pfam" id="PF05198"/>
    </source>
</evidence>
<evidence type="ECO:0000256" key="3">
    <source>
        <dbReference type="ARBA" id="ARBA00022917"/>
    </source>
</evidence>
<dbReference type="PANTHER" id="PTHR10938">
    <property type="entry name" value="TRANSLATION INITIATION FACTOR IF-3"/>
    <property type="match status" value="1"/>
</dbReference>
<proteinExistence type="inferred from homology"/>
<dbReference type="Gene3D" id="3.30.110.10">
    <property type="entry name" value="Translation initiation factor 3 (IF-3), C-terminal domain"/>
    <property type="match status" value="1"/>
</dbReference>
<dbReference type="PANTHER" id="PTHR10938:SF0">
    <property type="entry name" value="TRANSLATION INITIATION FACTOR IF-3, MITOCHONDRIAL"/>
    <property type="match status" value="1"/>
</dbReference>
<name>A0ABR4INT3_9EURO</name>
<evidence type="ECO:0000313" key="6">
    <source>
        <dbReference type="Proteomes" id="UP001610335"/>
    </source>
</evidence>
<organism evidence="5 6">
    <name type="scientific">Aspergillus cavernicola</name>
    <dbReference type="NCBI Taxonomy" id="176166"/>
    <lineage>
        <taxon>Eukaryota</taxon>
        <taxon>Fungi</taxon>
        <taxon>Dikarya</taxon>
        <taxon>Ascomycota</taxon>
        <taxon>Pezizomycotina</taxon>
        <taxon>Eurotiomycetes</taxon>
        <taxon>Eurotiomycetidae</taxon>
        <taxon>Eurotiales</taxon>
        <taxon>Aspergillaceae</taxon>
        <taxon>Aspergillus</taxon>
        <taxon>Aspergillus subgen. Nidulantes</taxon>
    </lineage>
</organism>
<gene>
    <name evidence="5" type="ORF">BDW59DRAFT_143105</name>
</gene>
<dbReference type="Proteomes" id="UP001610335">
    <property type="component" value="Unassembled WGS sequence"/>
</dbReference>
<dbReference type="EMBL" id="JBFXLS010000020">
    <property type="protein sequence ID" value="KAL2828433.1"/>
    <property type="molecule type" value="Genomic_DNA"/>
</dbReference>
<keyword evidence="6" id="KW-1185">Reference proteome</keyword>
<dbReference type="NCBIfam" id="TIGR00168">
    <property type="entry name" value="infC"/>
    <property type="match status" value="1"/>
</dbReference>
<evidence type="ECO:0000313" key="5">
    <source>
        <dbReference type="EMBL" id="KAL2828433.1"/>
    </source>
</evidence>